<dbReference type="GO" id="GO:0007229">
    <property type="term" value="P:integrin-mediated signaling pathway"/>
    <property type="evidence" value="ECO:0007669"/>
    <property type="project" value="UniProtKB-KW"/>
</dbReference>
<keyword evidence="15" id="KW-1185">Reference proteome</keyword>
<evidence type="ECO:0000256" key="10">
    <source>
        <dbReference type="ARBA" id="ARBA00023157"/>
    </source>
</evidence>
<dbReference type="InterPro" id="IPR033760">
    <property type="entry name" value="Integrin_beta_N"/>
</dbReference>
<accession>A0AAV5WRE2</accession>
<dbReference type="AlphaFoldDB" id="A0AAV5WRE2"/>
<dbReference type="PANTHER" id="PTHR10082:SF60">
    <property type="entry name" value="INTEGRIN BETA-PS"/>
    <property type="match status" value="1"/>
</dbReference>
<keyword evidence="11" id="KW-0325">Glycoprotein</keyword>
<keyword evidence="7" id="KW-1133">Transmembrane helix</keyword>
<evidence type="ECO:0000256" key="4">
    <source>
        <dbReference type="ARBA" id="ARBA00022692"/>
    </source>
</evidence>
<organism evidence="14 15">
    <name type="scientific">Pristionchus fissidentatus</name>
    <dbReference type="NCBI Taxonomy" id="1538716"/>
    <lineage>
        <taxon>Eukaryota</taxon>
        <taxon>Metazoa</taxon>
        <taxon>Ecdysozoa</taxon>
        <taxon>Nematoda</taxon>
        <taxon>Chromadorea</taxon>
        <taxon>Rhabditida</taxon>
        <taxon>Rhabditina</taxon>
        <taxon>Diplogasteromorpha</taxon>
        <taxon>Diplogasteroidea</taxon>
        <taxon>Neodiplogasteridae</taxon>
        <taxon>Pristionchus</taxon>
    </lineage>
</organism>
<evidence type="ECO:0000313" key="14">
    <source>
        <dbReference type="EMBL" id="GMT32289.1"/>
    </source>
</evidence>
<evidence type="ECO:0000256" key="5">
    <source>
        <dbReference type="ARBA" id="ARBA00022729"/>
    </source>
</evidence>
<dbReference type="InterPro" id="IPR057243">
    <property type="entry name" value="Integrin_I-EGF_CS"/>
</dbReference>
<dbReference type="Proteomes" id="UP001432322">
    <property type="component" value="Unassembled WGS sequence"/>
</dbReference>
<protein>
    <recommendedName>
        <fullName evidence="13">Integrin beta subunit VWA domain-containing protein</fullName>
    </recommendedName>
</protein>
<comment type="similarity">
    <text evidence="2">Belongs to the integrin beta chain family.</text>
</comment>
<evidence type="ECO:0000256" key="9">
    <source>
        <dbReference type="ARBA" id="ARBA00023136"/>
    </source>
</evidence>
<comment type="subcellular location">
    <subcellularLocation>
        <location evidence="1">Membrane</location>
        <topology evidence="1">Single-pass type I membrane protein</topology>
    </subcellularLocation>
</comment>
<dbReference type="PANTHER" id="PTHR10082">
    <property type="entry name" value="INTEGRIN BETA SUBUNIT"/>
    <property type="match status" value="1"/>
</dbReference>
<dbReference type="PROSITE" id="PS52047">
    <property type="entry name" value="I_EGF_2"/>
    <property type="match status" value="2"/>
</dbReference>
<name>A0AAV5WRE2_9BILA</name>
<sequence>MRPLTPLVLGLIAVICAAKVEDECMVATSCGQCIQKGPSCAWCMDPASPLSSRCQKKTNLEASGKCMKENIYQPVTGSESPPTSFRIGDKGHHNTTVMMEPQIVTMKVKMGEPMKAQFKYKHVRPAADPSAINVQLQHSELPSDFQVKFFIMCKGKRMETKRCDDVPDGELMDIEVEVTLKDCAKVTGTQTFSLGVIGYRGVAGIYINPLCGCECEIVRFHEKASHFCSGTGNLICGQCQCDKEKGGNKCECPLAQYGVKNYKELEDKCREKPGSPICGGNGKCNCGKCQCDSIQVSGDFCSCDNTSCPVGGPDARQCSGRGMCKCGKCECEEGFERDDCSCETSKDKCIENGKECGGNGHCECGKCVCNNGWTGAFCAATEKGVKKGTFNKTTTVTKKEDATTKSSSECGDDDECPLNQAIDDDAPVEDSELVVRTTTEMDFDLIEQHFHLQPPSIIDEPVIVPAAGSQSQLHLEKEDAEAEEQSSSSSIVSIATVLLPLALARYF</sequence>
<evidence type="ECO:0000256" key="7">
    <source>
        <dbReference type="ARBA" id="ARBA00022989"/>
    </source>
</evidence>
<keyword evidence="9" id="KW-0472">Membrane</keyword>
<dbReference type="SMART" id="SM00187">
    <property type="entry name" value="INB"/>
    <property type="match status" value="1"/>
</dbReference>
<dbReference type="GO" id="GO:0008305">
    <property type="term" value="C:integrin complex"/>
    <property type="evidence" value="ECO:0007669"/>
    <property type="project" value="TreeGrafter"/>
</dbReference>
<evidence type="ECO:0000256" key="2">
    <source>
        <dbReference type="ARBA" id="ARBA00007449"/>
    </source>
</evidence>
<dbReference type="GO" id="GO:0098609">
    <property type="term" value="P:cell-cell adhesion"/>
    <property type="evidence" value="ECO:0007669"/>
    <property type="project" value="TreeGrafter"/>
</dbReference>
<dbReference type="Pfam" id="PF17205">
    <property type="entry name" value="PSI_integrin"/>
    <property type="match status" value="1"/>
</dbReference>
<dbReference type="InterPro" id="IPR057073">
    <property type="entry name" value="EGF_integrin_2"/>
</dbReference>
<dbReference type="InterPro" id="IPR015812">
    <property type="entry name" value="Integrin_bsu"/>
</dbReference>
<evidence type="ECO:0000256" key="3">
    <source>
        <dbReference type="ARBA" id="ARBA00022536"/>
    </source>
</evidence>
<dbReference type="GO" id="GO:0005178">
    <property type="term" value="F:integrin binding"/>
    <property type="evidence" value="ECO:0007669"/>
    <property type="project" value="TreeGrafter"/>
</dbReference>
<evidence type="ECO:0000256" key="11">
    <source>
        <dbReference type="ARBA" id="ARBA00023180"/>
    </source>
</evidence>
<comment type="caution">
    <text evidence="14">The sequence shown here is derived from an EMBL/GenBank/DDBJ whole genome shotgun (WGS) entry which is preliminary data.</text>
</comment>
<dbReference type="PROSITE" id="PS00243">
    <property type="entry name" value="I_EGF_1"/>
    <property type="match status" value="2"/>
</dbReference>
<evidence type="ECO:0000313" key="15">
    <source>
        <dbReference type="Proteomes" id="UP001432322"/>
    </source>
</evidence>
<dbReference type="GO" id="GO:0007160">
    <property type="term" value="P:cell-matrix adhesion"/>
    <property type="evidence" value="ECO:0007669"/>
    <property type="project" value="TreeGrafter"/>
</dbReference>
<dbReference type="InterPro" id="IPR002369">
    <property type="entry name" value="Integrin_bsu_VWA"/>
</dbReference>
<dbReference type="SUPFAM" id="SSF103575">
    <property type="entry name" value="Plexin repeat"/>
    <property type="match status" value="1"/>
</dbReference>
<proteinExistence type="inferred from homology"/>
<evidence type="ECO:0000256" key="1">
    <source>
        <dbReference type="ARBA" id="ARBA00004479"/>
    </source>
</evidence>
<dbReference type="PRINTS" id="PR01186">
    <property type="entry name" value="INTEGRINB"/>
</dbReference>
<dbReference type="Gene3D" id="2.60.40.1510">
    <property type="entry name" value="ntegrin, alpha v. Chain A, domain 3"/>
    <property type="match status" value="1"/>
</dbReference>
<dbReference type="Gene3D" id="3.30.1680.10">
    <property type="entry name" value="ligand-binding face of the semaphorins, domain 2"/>
    <property type="match status" value="1"/>
</dbReference>
<keyword evidence="5 12" id="KW-0732">Signal</keyword>
<dbReference type="FunFam" id="2.10.25.10:FF:000036">
    <property type="entry name" value="Integrin beta"/>
    <property type="match status" value="1"/>
</dbReference>
<evidence type="ECO:0000259" key="13">
    <source>
        <dbReference type="SMART" id="SM00187"/>
    </source>
</evidence>
<feature type="signal peptide" evidence="12">
    <location>
        <begin position="1"/>
        <end position="18"/>
    </location>
</feature>
<evidence type="ECO:0000256" key="6">
    <source>
        <dbReference type="ARBA" id="ARBA00022737"/>
    </source>
</evidence>
<dbReference type="Pfam" id="PF07974">
    <property type="entry name" value="EGF_2"/>
    <property type="match status" value="1"/>
</dbReference>
<dbReference type="GO" id="GO:0005925">
    <property type="term" value="C:focal adhesion"/>
    <property type="evidence" value="ECO:0007669"/>
    <property type="project" value="TreeGrafter"/>
</dbReference>
<gene>
    <name evidence="14" type="ORF">PFISCL1PPCAC_23586</name>
</gene>
<keyword evidence="3" id="KW-0245">EGF-like domain</keyword>
<keyword evidence="6" id="KW-0677">Repeat</keyword>
<feature type="domain" description="Integrin beta subunit VWA" evidence="13">
    <location>
        <begin position="29"/>
        <end position="213"/>
    </location>
</feature>
<dbReference type="SUPFAM" id="SSF69179">
    <property type="entry name" value="Integrin domains"/>
    <property type="match status" value="1"/>
</dbReference>
<reference evidence="14" key="1">
    <citation type="submission" date="2023-10" db="EMBL/GenBank/DDBJ databases">
        <title>Genome assembly of Pristionchus species.</title>
        <authorList>
            <person name="Yoshida K."/>
            <person name="Sommer R.J."/>
        </authorList>
    </citation>
    <scope>NUCLEOTIDE SEQUENCE</scope>
    <source>
        <strain evidence="14">RS5133</strain>
    </source>
</reference>
<dbReference type="InterPro" id="IPR032695">
    <property type="entry name" value="Integrin_dom_sf"/>
</dbReference>
<evidence type="ECO:0000256" key="8">
    <source>
        <dbReference type="ARBA" id="ARBA00023037"/>
    </source>
</evidence>
<dbReference type="GO" id="GO:0009986">
    <property type="term" value="C:cell surface"/>
    <property type="evidence" value="ECO:0007669"/>
    <property type="project" value="TreeGrafter"/>
</dbReference>
<dbReference type="GO" id="GO:0033627">
    <property type="term" value="P:cell adhesion mediated by integrin"/>
    <property type="evidence" value="ECO:0007669"/>
    <property type="project" value="TreeGrafter"/>
</dbReference>
<dbReference type="Pfam" id="PF23105">
    <property type="entry name" value="EGF_integrin"/>
    <property type="match status" value="1"/>
</dbReference>
<dbReference type="EMBL" id="BTSY01000006">
    <property type="protein sequence ID" value="GMT32289.1"/>
    <property type="molecule type" value="Genomic_DNA"/>
</dbReference>
<feature type="chain" id="PRO_5043988996" description="Integrin beta subunit VWA domain-containing protein" evidence="12">
    <location>
        <begin position="19"/>
        <end position="507"/>
    </location>
</feature>
<keyword evidence="10" id="KW-1015">Disulfide bond</keyword>
<dbReference type="GO" id="GO:0016477">
    <property type="term" value="P:cell migration"/>
    <property type="evidence" value="ECO:0007669"/>
    <property type="project" value="TreeGrafter"/>
</dbReference>
<keyword evidence="4" id="KW-0812">Transmembrane</keyword>
<evidence type="ECO:0000256" key="12">
    <source>
        <dbReference type="SAM" id="SignalP"/>
    </source>
</evidence>
<dbReference type="InterPro" id="IPR013111">
    <property type="entry name" value="EGF_extracell"/>
</dbReference>
<dbReference type="Gene3D" id="2.10.25.10">
    <property type="entry name" value="Laminin"/>
    <property type="match status" value="3"/>
</dbReference>
<keyword evidence="8" id="KW-0401">Integrin</keyword>